<keyword evidence="1" id="KW-0812">Transmembrane</keyword>
<proteinExistence type="predicted"/>
<organism evidence="2">
    <name type="scientific">Octopus bimaculoides</name>
    <name type="common">California two-spotted octopus</name>
    <dbReference type="NCBI Taxonomy" id="37653"/>
    <lineage>
        <taxon>Eukaryota</taxon>
        <taxon>Metazoa</taxon>
        <taxon>Spiralia</taxon>
        <taxon>Lophotrochozoa</taxon>
        <taxon>Mollusca</taxon>
        <taxon>Cephalopoda</taxon>
        <taxon>Coleoidea</taxon>
        <taxon>Octopodiformes</taxon>
        <taxon>Octopoda</taxon>
        <taxon>Incirrata</taxon>
        <taxon>Octopodidae</taxon>
        <taxon>Octopus</taxon>
    </lineage>
</organism>
<protein>
    <submittedName>
        <fullName evidence="2">Uncharacterized protein</fullName>
    </submittedName>
</protein>
<accession>A0A0L8FQW0</accession>
<dbReference type="AlphaFoldDB" id="A0A0L8FQW0"/>
<name>A0A0L8FQW0_OCTBM</name>
<gene>
    <name evidence="2" type="ORF">OCBIM_22010441mg</name>
</gene>
<evidence type="ECO:0000313" key="2">
    <source>
        <dbReference type="EMBL" id="KOF67106.1"/>
    </source>
</evidence>
<evidence type="ECO:0000256" key="1">
    <source>
        <dbReference type="SAM" id="Phobius"/>
    </source>
</evidence>
<reference evidence="2" key="1">
    <citation type="submission" date="2015-07" db="EMBL/GenBank/DDBJ databases">
        <title>MeaNS - Measles Nucleotide Surveillance Program.</title>
        <authorList>
            <person name="Tran T."/>
            <person name="Druce J."/>
        </authorList>
    </citation>
    <scope>NUCLEOTIDE SEQUENCE</scope>
    <source>
        <strain evidence="2">UCB-OBI-ISO-001</strain>
        <tissue evidence="2">Gonad</tissue>
    </source>
</reference>
<keyword evidence="1" id="KW-0472">Membrane</keyword>
<sequence length="84" mass="9436">MLCLAYDGPRIGNHSEETSFVSIPKAENMLIISTSKFILDSSNINAFISLCMYGAFIYYIIAKTIAVHWTLEFISTITKIINLI</sequence>
<feature type="transmembrane region" description="Helical" evidence="1">
    <location>
        <begin position="44"/>
        <end position="61"/>
    </location>
</feature>
<dbReference type="EMBL" id="KQ427386">
    <property type="protein sequence ID" value="KOF67106.1"/>
    <property type="molecule type" value="Genomic_DNA"/>
</dbReference>
<keyword evidence="1" id="KW-1133">Transmembrane helix</keyword>